<protein>
    <submittedName>
        <fullName evidence="1">Uncharacterized transposon-derived protein</fullName>
    </submittedName>
</protein>
<dbReference type="PANTHER" id="PTHR46585:SF4">
    <property type="entry name" value="C3H1-TYPE DOMAIN-CONTAINING PROTEIN"/>
    <property type="match status" value="1"/>
</dbReference>
<name>A0AAE1L810_9NEOP</name>
<dbReference type="GO" id="GO:0005694">
    <property type="term" value="C:chromosome"/>
    <property type="evidence" value="ECO:0007669"/>
    <property type="project" value="UniProtKB-ARBA"/>
</dbReference>
<dbReference type="Proteomes" id="UP001219518">
    <property type="component" value="Unassembled WGS sequence"/>
</dbReference>
<reference evidence="1" key="2">
    <citation type="journal article" date="2023" name="BMC Genomics">
        <title>Pest status, molecular evolution, and epigenetic factors derived from the genome assembly of Frankliniella fusca, a thysanopteran phytovirus vector.</title>
        <authorList>
            <person name="Catto M.A."/>
            <person name="Labadie P.E."/>
            <person name="Jacobson A.L."/>
            <person name="Kennedy G.G."/>
            <person name="Srinivasan R."/>
            <person name="Hunt B.G."/>
        </authorList>
    </citation>
    <scope>NUCLEOTIDE SEQUENCE</scope>
    <source>
        <strain evidence="1">PL_HMW_Pooled</strain>
    </source>
</reference>
<dbReference type="InterPro" id="IPR036397">
    <property type="entry name" value="RNaseH_sf"/>
</dbReference>
<evidence type="ECO:0000313" key="2">
    <source>
        <dbReference type="EMBL" id="KAK3913045.1"/>
    </source>
</evidence>
<accession>A0AAE1L810</accession>
<gene>
    <name evidence="3" type="ORF">KUF71_005723</name>
    <name evidence="4" type="ORF">KUF71_012458</name>
    <name evidence="1" type="ORF">KUF71_019719</name>
    <name evidence="2" type="ORF">KUF71_022499</name>
</gene>
<comment type="caution">
    <text evidence="1">The sequence shown here is derived from an EMBL/GenBank/DDBJ whole genome shotgun (WGS) entry which is preliminary data.</text>
</comment>
<dbReference type="Gene3D" id="2.40.50.40">
    <property type="match status" value="1"/>
</dbReference>
<organism evidence="1 5">
    <name type="scientific">Frankliniella fusca</name>
    <dbReference type="NCBI Taxonomy" id="407009"/>
    <lineage>
        <taxon>Eukaryota</taxon>
        <taxon>Metazoa</taxon>
        <taxon>Ecdysozoa</taxon>
        <taxon>Arthropoda</taxon>
        <taxon>Hexapoda</taxon>
        <taxon>Insecta</taxon>
        <taxon>Pterygota</taxon>
        <taxon>Neoptera</taxon>
        <taxon>Paraneoptera</taxon>
        <taxon>Thysanoptera</taxon>
        <taxon>Terebrantia</taxon>
        <taxon>Thripoidea</taxon>
        <taxon>Thripidae</taxon>
        <taxon>Frankliniella</taxon>
    </lineage>
</organism>
<proteinExistence type="predicted"/>
<evidence type="ECO:0000313" key="1">
    <source>
        <dbReference type="EMBL" id="KAK3909710.1"/>
    </source>
</evidence>
<dbReference type="InterPro" id="IPR016197">
    <property type="entry name" value="Chromo-like_dom_sf"/>
</dbReference>
<evidence type="ECO:0000313" key="5">
    <source>
        <dbReference type="Proteomes" id="UP001219518"/>
    </source>
</evidence>
<evidence type="ECO:0000313" key="3">
    <source>
        <dbReference type="EMBL" id="KAK3915274.1"/>
    </source>
</evidence>
<keyword evidence="5" id="KW-1185">Reference proteome</keyword>
<dbReference type="PANTHER" id="PTHR46585">
    <property type="entry name" value="INTEGRASE CORE DOMAIN CONTAINING PROTEIN"/>
    <property type="match status" value="1"/>
</dbReference>
<dbReference type="EMBL" id="JAHWGI010000108">
    <property type="protein sequence ID" value="KAK3909710.1"/>
    <property type="molecule type" value="Genomic_DNA"/>
</dbReference>
<dbReference type="EMBL" id="JAHWGI010000308">
    <property type="protein sequence ID" value="KAK3913045.1"/>
    <property type="molecule type" value="Genomic_DNA"/>
</dbReference>
<sequence>MFKNLLNKYDIRQLFASSLSKAALAERAIQTLQRRIYRFLIFNNTFRFIDVLPDIVQSINGSPHASLLGLAPNSMGDKDIYPVWEQYYLKHTTGQAPIRFKFEPGQPVRISIVQNGMDKAHRGTYSEEIYTIHTRIPSNPPGYKLRDSMGRDIQGTFYESELISSPDHPDTEYRVDKIHGKRKGPGGREQVLVSFVGWPPDNQSWVDKASVRT</sequence>
<dbReference type="Gene3D" id="3.30.420.10">
    <property type="entry name" value="Ribonuclease H-like superfamily/Ribonuclease H"/>
    <property type="match status" value="1"/>
</dbReference>
<reference evidence="1" key="1">
    <citation type="submission" date="2021-07" db="EMBL/GenBank/DDBJ databases">
        <authorList>
            <person name="Catto M.A."/>
            <person name="Jacobson A."/>
            <person name="Kennedy G."/>
            <person name="Labadie P."/>
            <person name="Hunt B.G."/>
            <person name="Srinivasan R."/>
        </authorList>
    </citation>
    <scope>NUCLEOTIDE SEQUENCE</scope>
    <source>
        <strain evidence="1">PL_HMW_Pooled</strain>
        <tissue evidence="1">Head</tissue>
    </source>
</reference>
<dbReference type="EMBL" id="JAHWGI010000418">
    <property type="protein sequence ID" value="KAK3915274.1"/>
    <property type="molecule type" value="Genomic_DNA"/>
</dbReference>
<dbReference type="SUPFAM" id="SSF54160">
    <property type="entry name" value="Chromo domain-like"/>
    <property type="match status" value="1"/>
</dbReference>
<dbReference type="EMBL" id="JAHWGI010001187">
    <property type="protein sequence ID" value="KAK3924435.1"/>
    <property type="molecule type" value="Genomic_DNA"/>
</dbReference>
<evidence type="ECO:0000313" key="4">
    <source>
        <dbReference type="EMBL" id="KAK3924435.1"/>
    </source>
</evidence>
<dbReference type="GO" id="GO:0003676">
    <property type="term" value="F:nucleic acid binding"/>
    <property type="evidence" value="ECO:0007669"/>
    <property type="project" value="InterPro"/>
</dbReference>
<dbReference type="AlphaFoldDB" id="A0AAE1L810"/>